<dbReference type="InParanoid" id="A0A2K3DYM1"/>
<dbReference type="PRINTS" id="PR00744">
    <property type="entry name" value="GLHYDRLASE37"/>
</dbReference>
<feature type="compositionally biased region" description="Low complexity" evidence="3">
    <location>
        <begin position="248"/>
        <end position="269"/>
    </location>
</feature>
<sequence>MDVGLPTTPLQTTQLNSQATWHEIIWKVSDAGLFADSKHFVDCPVLRPWELVAADWEQLKVDGVTQEALKCFIASNFGPPGSDLEAVLPASWHEEPPAWLAGLPEEEARAFGAAVHQLWKTLCRKVSSDVLANPDRHTLLPLPQPFIVPGDRFRECYNWDSYWVILGLLASGLLPAARQLLTNLLGLVDVWGFVPNGARAYYTNRSQPPLLSAMVAAVAAATATAQEESRGREGAGATGVNGNGRAQSASGAGVSNNHSSSNSTGGTETETLLREALPRLIAHHGYWTSGPKLVRVRSSAGGEGGGAGSGDGTGGGQEGGGTGERTVFELSRYHAELYEPRPESFREDLNLVEGAGLGPEAARALYCDIASAAESGWDFSTRWFVGGDSLAHTRTTQIVPADLNAWLYRTELDIAHMAARLGDSATRDAFAARAAERAAAMDLLMWSDADGCWHDLLLQPSPAPPSLRQATDGAATAPPPATAKAVEAQEEDAGAVQEDGSAGVYPTQQRAGVYASNWVPLWCGVAAPGSSRAVAAAAGLRSSGLLQPGGLLTSLCRSGQQWDAPNSWPPLVHMAVEGLERSGAPGAAEAAAGLARSYVAGCRAAWGATGHMHEKYDAMVPGGVGRGGEYVPQVGFGWSNGVLMTLLRKYGA</sequence>
<dbReference type="GeneID" id="5718746"/>
<name>A0A2K3DYM1_CHLRE</name>
<dbReference type="EC" id="3.2.1.28" evidence="2"/>
<dbReference type="AlphaFoldDB" id="A0A2K3DYM1"/>
<dbReference type="Proteomes" id="UP000006906">
    <property type="component" value="Chromosome 3"/>
</dbReference>
<dbReference type="OMA" id="RYWDASD"/>
<evidence type="ECO:0000313" key="5">
    <source>
        <dbReference type="Proteomes" id="UP000006906"/>
    </source>
</evidence>
<proteinExistence type="inferred from homology"/>
<comment type="catalytic activity">
    <reaction evidence="2">
        <text>alpha,alpha-trehalose + H2O = alpha-D-glucose + beta-D-glucose</text>
        <dbReference type="Rhea" id="RHEA:32675"/>
        <dbReference type="ChEBI" id="CHEBI:15377"/>
        <dbReference type="ChEBI" id="CHEBI:15903"/>
        <dbReference type="ChEBI" id="CHEBI:16551"/>
        <dbReference type="ChEBI" id="CHEBI:17925"/>
        <dbReference type="EC" id="3.2.1.28"/>
    </reaction>
</comment>
<dbReference type="GO" id="GO:0004555">
    <property type="term" value="F:alpha,alpha-trehalase activity"/>
    <property type="evidence" value="ECO:0000318"/>
    <property type="project" value="GO_Central"/>
</dbReference>
<dbReference type="FunCoup" id="A0A2K3DYM1">
    <property type="interactions" value="329"/>
</dbReference>
<dbReference type="Gene3D" id="1.50.10.10">
    <property type="match status" value="1"/>
</dbReference>
<dbReference type="Gramene" id="PNW85633">
    <property type="protein sequence ID" value="PNW85633"/>
    <property type="gene ID" value="CHLRE_03g195600v5"/>
</dbReference>
<keyword evidence="2" id="KW-0326">Glycosidase</keyword>
<protein>
    <recommendedName>
        <fullName evidence="2">Trehalase</fullName>
        <ecNumber evidence="2">3.2.1.28</ecNumber>
    </recommendedName>
    <alternativeName>
        <fullName evidence="2">Alpha-trehalose glucohydrolase</fullName>
    </alternativeName>
</protein>
<dbReference type="PANTHER" id="PTHR23403:SF1">
    <property type="entry name" value="TREHALASE"/>
    <property type="match status" value="1"/>
</dbReference>
<dbReference type="PANTHER" id="PTHR23403">
    <property type="entry name" value="TREHALASE"/>
    <property type="match status" value="1"/>
</dbReference>
<dbReference type="STRING" id="3055.A0A2K3DYM1"/>
<dbReference type="SUPFAM" id="SSF48208">
    <property type="entry name" value="Six-hairpin glycosidases"/>
    <property type="match status" value="1"/>
</dbReference>
<dbReference type="GO" id="GO:0005993">
    <property type="term" value="P:trehalose catabolic process"/>
    <property type="evidence" value="ECO:0000318"/>
    <property type="project" value="GO_Central"/>
</dbReference>
<organism evidence="4 5">
    <name type="scientific">Chlamydomonas reinhardtii</name>
    <name type="common">Chlamydomonas smithii</name>
    <dbReference type="NCBI Taxonomy" id="3055"/>
    <lineage>
        <taxon>Eukaryota</taxon>
        <taxon>Viridiplantae</taxon>
        <taxon>Chlorophyta</taxon>
        <taxon>core chlorophytes</taxon>
        <taxon>Chlorophyceae</taxon>
        <taxon>CS clade</taxon>
        <taxon>Chlamydomonadales</taxon>
        <taxon>Chlamydomonadaceae</taxon>
        <taxon>Chlamydomonas</taxon>
    </lineage>
</organism>
<evidence type="ECO:0000256" key="3">
    <source>
        <dbReference type="SAM" id="MobiDB-lite"/>
    </source>
</evidence>
<dbReference type="InterPro" id="IPR012341">
    <property type="entry name" value="6hp_glycosidase-like_sf"/>
</dbReference>
<gene>
    <name evidence="4" type="ORF">CHLRE_03g195600v5</name>
</gene>
<evidence type="ECO:0000313" key="4">
    <source>
        <dbReference type="EMBL" id="PNW85633.1"/>
    </source>
</evidence>
<dbReference type="KEGG" id="cre:CHLRE_03g195600v5"/>
<feature type="region of interest" description="Disordered" evidence="3">
    <location>
        <begin position="463"/>
        <end position="500"/>
    </location>
</feature>
<dbReference type="ExpressionAtlas" id="A0A2K3DYM1">
    <property type="expression patterns" value="baseline"/>
</dbReference>
<dbReference type="InterPro" id="IPR001661">
    <property type="entry name" value="Glyco_hydro_37"/>
</dbReference>
<keyword evidence="5" id="KW-1185">Reference proteome</keyword>
<accession>A0A2K3DYM1</accession>
<dbReference type="OrthoDB" id="3542292at2759"/>
<dbReference type="EMBL" id="CM008964">
    <property type="protein sequence ID" value="PNW85633.1"/>
    <property type="molecule type" value="Genomic_DNA"/>
</dbReference>
<keyword evidence="2" id="KW-0378">Hydrolase</keyword>
<feature type="compositionally biased region" description="Gly residues" evidence="3">
    <location>
        <begin position="301"/>
        <end position="323"/>
    </location>
</feature>
<reference evidence="4 5" key="1">
    <citation type="journal article" date="2007" name="Science">
        <title>The Chlamydomonas genome reveals the evolution of key animal and plant functions.</title>
        <authorList>
            <person name="Merchant S.S."/>
            <person name="Prochnik S.E."/>
            <person name="Vallon O."/>
            <person name="Harris E.H."/>
            <person name="Karpowicz S.J."/>
            <person name="Witman G.B."/>
            <person name="Terry A."/>
            <person name="Salamov A."/>
            <person name="Fritz-Laylin L.K."/>
            <person name="Marechal-Drouard L."/>
            <person name="Marshall W.F."/>
            <person name="Qu L.H."/>
            <person name="Nelson D.R."/>
            <person name="Sanderfoot A.A."/>
            <person name="Spalding M.H."/>
            <person name="Kapitonov V.V."/>
            <person name="Ren Q."/>
            <person name="Ferris P."/>
            <person name="Lindquist E."/>
            <person name="Shapiro H."/>
            <person name="Lucas S.M."/>
            <person name="Grimwood J."/>
            <person name="Schmutz J."/>
            <person name="Cardol P."/>
            <person name="Cerutti H."/>
            <person name="Chanfreau G."/>
            <person name="Chen C.L."/>
            <person name="Cognat V."/>
            <person name="Croft M.T."/>
            <person name="Dent R."/>
            <person name="Dutcher S."/>
            <person name="Fernandez E."/>
            <person name="Fukuzawa H."/>
            <person name="Gonzalez-Ballester D."/>
            <person name="Gonzalez-Halphen D."/>
            <person name="Hallmann A."/>
            <person name="Hanikenne M."/>
            <person name="Hippler M."/>
            <person name="Inwood W."/>
            <person name="Jabbari K."/>
            <person name="Kalanon M."/>
            <person name="Kuras R."/>
            <person name="Lefebvre P.A."/>
            <person name="Lemaire S.D."/>
            <person name="Lobanov A.V."/>
            <person name="Lohr M."/>
            <person name="Manuell A."/>
            <person name="Meier I."/>
            <person name="Mets L."/>
            <person name="Mittag M."/>
            <person name="Mittelmeier T."/>
            <person name="Moroney J.V."/>
            <person name="Moseley J."/>
            <person name="Napoli C."/>
            <person name="Nedelcu A.M."/>
            <person name="Niyogi K."/>
            <person name="Novoselov S.V."/>
            <person name="Paulsen I.T."/>
            <person name="Pazour G."/>
            <person name="Purton S."/>
            <person name="Ral J.P."/>
            <person name="Riano-Pachon D.M."/>
            <person name="Riekhof W."/>
            <person name="Rymarquis L."/>
            <person name="Schroda M."/>
            <person name="Stern D."/>
            <person name="Umen J."/>
            <person name="Willows R."/>
            <person name="Wilson N."/>
            <person name="Zimmer S.L."/>
            <person name="Allmer J."/>
            <person name="Balk J."/>
            <person name="Bisova K."/>
            <person name="Chen C.J."/>
            <person name="Elias M."/>
            <person name="Gendler K."/>
            <person name="Hauser C."/>
            <person name="Lamb M.R."/>
            <person name="Ledford H."/>
            <person name="Long J.C."/>
            <person name="Minagawa J."/>
            <person name="Page M.D."/>
            <person name="Pan J."/>
            <person name="Pootakham W."/>
            <person name="Roje S."/>
            <person name="Rose A."/>
            <person name="Stahlberg E."/>
            <person name="Terauchi A.M."/>
            <person name="Yang P."/>
            <person name="Ball S."/>
            <person name="Bowler C."/>
            <person name="Dieckmann C.L."/>
            <person name="Gladyshev V.N."/>
            <person name="Green P."/>
            <person name="Jorgensen R."/>
            <person name="Mayfield S."/>
            <person name="Mueller-Roeber B."/>
            <person name="Rajamani S."/>
            <person name="Sayre R.T."/>
            <person name="Brokstein P."/>
            <person name="Dubchak I."/>
            <person name="Goodstein D."/>
            <person name="Hornick L."/>
            <person name="Huang Y.W."/>
            <person name="Jhaveri J."/>
            <person name="Luo Y."/>
            <person name="Martinez D."/>
            <person name="Ngau W.C."/>
            <person name="Otillar B."/>
            <person name="Poliakov A."/>
            <person name="Porter A."/>
            <person name="Szajkowski L."/>
            <person name="Werner G."/>
            <person name="Zhou K."/>
            <person name="Grigoriev I.V."/>
            <person name="Rokhsar D.S."/>
            <person name="Grossman A.R."/>
        </authorList>
    </citation>
    <scope>NUCLEOTIDE SEQUENCE [LARGE SCALE GENOMIC DNA]</scope>
    <source>
        <strain evidence="5">CC-503</strain>
    </source>
</reference>
<dbReference type="InterPro" id="IPR008928">
    <property type="entry name" value="6-hairpin_glycosidase_sf"/>
</dbReference>
<dbReference type="RefSeq" id="XP_042926374.1">
    <property type="nucleotide sequence ID" value="XM_043061245.1"/>
</dbReference>
<evidence type="ECO:0000256" key="1">
    <source>
        <dbReference type="ARBA" id="ARBA00005615"/>
    </source>
</evidence>
<dbReference type="Pfam" id="PF01204">
    <property type="entry name" value="Trehalase"/>
    <property type="match status" value="1"/>
</dbReference>
<evidence type="ECO:0000256" key="2">
    <source>
        <dbReference type="RuleBase" id="RU361180"/>
    </source>
</evidence>
<comment type="similarity">
    <text evidence="1 2">Belongs to the glycosyl hydrolase 37 family.</text>
</comment>
<feature type="compositionally biased region" description="Low complexity" evidence="3">
    <location>
        <begin position="463"/>
        <end position="486"/>
    </location>
</feature>
<feature type="region of interest" description="Disordered" evidence="3">
    <location>
        <begin position="225"/>
        <end position="269"/>
    </location>
</feature>
<feature type="region of interest" description="Disordered" evidence="3">
    <location>
        <begin position="297"/>
        <end position="324"/>
    </location>
</feature>